<keyword evidence="3 16" id="KW-1048">Host nucleus</keyword>
<keyword evidence="10 16" id="KW-0238">DNA-binding</keyword>
<evidence type="ECO:0000256" key="13">
    <source>
        <dbReference type="ARBA" id="ARBA00023200"/>
    </source>
</evidence>
<feature type="zinc finger region" evidence="16">
    <location>
        <begin position="98"/>
        <end position="134"/>
    </location>
</feature>
<dbReference type="KEGG" id="vg:30090142"/>
<keyword evidence="19" id="KW-1185">Reference proteome</keyword>
<comment type="similarity">
    <text evidence="1 16 17">Belongs to the papillomaviridae E6 protein family.</text>
</comment>
<reference evidence="18 19" key="1">
    <citation type="submission" date="2016-03" db="EMBL/GenBank/DDBJ databases">
        <title>Cloning and Sequencing of Equus Caballus Papillomavirus 8.</title>
        <authorList>
            <person name="Zhou D."/>
            <person name="Paul S."/>
            <person name="Alkhilaiwi F."/>
            <person name="Luff J."/>
            <person name="Linder K."/>
            <person name="Bizikova P."/>
            <person name="Davies S."/>
            <person name="Schlegel R."/>
            <person name="Yuan H."/>
        </authorList>
    </citation>
    <scope>NUCLEOTIDE SEQUENCE [LARGE SCALE GENOMIC DNA]</scope>
    <source>
        <strain evidence="18 19">NCSU</strain>
    </source>
</reference>
<organism evidence="18 19">
    <name type="scientific">Equus caballus papillomavirus 8</name>
    <dbReference type="NCBI Taxonomy" id="1912759"/>
    <lineage>
        <taxon>Viruses</taxon>
        <taxon>Monodnaviria</taxon>
        <taxon>Shotokuvirae</taxon>
        <taxon>Cossaviricota</taxon>
        <taxon>Papovaviricetes</taxon>
        <taxon>Zurhausenvirales</taxon>
        <taxon>Papillomaviridae</taxon>
        <taxon>Firstpapillomavirinae</taxon>
        <taxon>Treiskappapapillomavirus</taxon>
        <taxon>Treiskappapapillomavirus 1</taxon>
    </lineage>
</organism>
<dbReference type="GO" id="GO:0042025">
    <property type="term" value="C:host cell nucleus"/>
    <property type="evidence" value="ECO:0007669"/>
    <property type="project" value="UniProtKB-SubCell"/>
</dbReference>
<evidence type="ECO:0000256" key="5">
    <source>
        <dbReference type="ARBA" id="ARBA00022632"/>
    </source>
</evidence>
<keyword evidence="12 16" id="KW-0804">Transcription</keyword>
<keyword evidence="15 16" id="KW-1119">Modulation of host cell apoptosis by virus</keyword>
<dbReference type="GO" id="GO:0052150">
    <property type="term" value="P:symbiont-mediated perturbation of host apoptosis"/>
    <property type="evidence" value="ECO:0007669"/>
    <property type="project" value="UniProtKB-KW"/>
</dbReference>
<keyword evidence="11 16" id="KW-0010">Activator</keyword>
<dbReference type="GO" id="GO:0006351">
    <property type="term" value="P:DNA-templated transcription"/>
    <property type="evidence" value="ECO:0007669"/>
    <property type="project" value="UniProtKB-UniRule"/>
</dbReference>
<keyword evidence="5 16" id="KW-1090">Inhibition of host innate immune response by virus</keyword>
<evidence type="ECO:0000256" key="17">
    <source>
        <dbReference type="RuleBase" id="RU363123"/>
    </source>
</evidence>
<dbReference type="GO" id="GO:0006355">
    <property type="term" value="P:regulation of DNA-templated transcription"/>
    <property type="evidence" value="ECO:0007669"/>
    <property type="project" value="UniProtKB-UniRule"/>
</dbReference>
<evidence type="ECO:0000256" key="14">
    <source>
        <dbReference type="ARBA" id="ARBA00023280"/>
    </source>
</evidence>
<dbReference type="OrthoDB" id="27353at10239"/>
<keyword evidence="9 16" id="KW-0805">Transcription regulation</keyword>
<dbReference type="GO" id="GO:0008270">
    <property type="term" value="F:zinc ion binding"/>
    <property type="evidence" value="ECO:0007669"/>
    <property type="project" value="UniProtKB-KW"/>
</dbReference>
<dbReference type="Pfam" id="PF00518">
    <property type="entry name" value="E6"/>
    <property type="match status" value="1"/>
</dbReference>
<dbReference type="GO" id="GO:0052170">
    <property type="term" value="P:symbiont-mediated suppression of host innate immune response"/>
    <property type="evidence" value="ECO:0007669"/>
    <property type="project" value="UniProtKB-KW"/>
</dbReference>
<evidence type="ECO:0000256" key="16">
    <source>
        <dbReference type="HAMAP-Rule" id="MF_04006"/>
    </source>
</evidence>
<dbReference type="InterPro" id="IPR001334">
    <property type="entry name" value="E6"/>
</dbReference>
<evidence type="ECO:0000256" key="3">
    <source>
        <dbReference type="ARBA" id="ARBA00022562"/>
    </source>
</evidence>
<evidence type="ECO:0000256" key="4">
    <source>
        <dbReference type="ARBA" id="ARBA00022581"/>
    </source>
</evidence>
<keyword evidence="6 16" id="KW-0479">Metal-binding</keyword>
<dbReference type="SUPFAM" id="SSF161229">
    <property type="entry name" value="E6 C-terminal domain-like"/>
    <property type="match status" value="2"/>
</dbReference>
<evidence type="ECO:0000256" key="12">
    <source>
        <dbReference type="ARBA" id="ARBA00023163"/>
    </source>
</evidence>
<comment type="subunit">
    <text evidence="16">Forms homodimers. Interacts with ubiquitin-protein ligase UBE3A/E6-AP; this interaction stimulates UBE3A ubiquitin activity. Interacts with host BAK1.</text>
</comment>
<keyword evidence="4 16" id="KW-0945">Host-virus interaction</keyword>
<evidence type="ECO:0000313" key="18">
    <source>
        <dbReference type="EMBL" id="AOY65114.1"/>
    </source>
</evidence>
<dbReference type="GO" id="GO:0003677">
    <property type="term" value="F:DNA binding"/>
    <property type="evidence" value="ECO:0007669"/>
    <property type="project" value="UniProtKB-UniRule"/>
</dbReference>
<comment type="caution">
    <text evidence="16">Lacks conserved residue(s) required for the propagation of feature annotation.</text>
</comment>
<evidence type="ECO:0000256" key="2">
    <source>
        <dbReference type="ARBA" id="ARBA00022518"/>
    </source>
</evidence>
<dbReference type="GO" id="GO:0030430">
    <property type="term" value="C:host cell cytoplasm"/>
    <property type="evidence" value="ECO:0007669"/>
    <property type="project" value="UniProtKB-SubCell"/>
</dbReference>
<dbReference type="Gene3D" id="3.30.240.40">
    <property type="entry name" value="E6 early regulatory protein"/>
    <property type="match status" value="2"/>
</dbReference>
<sequence length="142" mass="16756">MERPRTLTDLSRQLGLGLTEINIQCIFCKFWLRRIDLSTFIRKSLNLAWRGGYPYACCRSCSKVIAERERNQYYETSAKGPRVERLHGRPIGEIAVRCILCLSLLSYFEKVDVIERGESFYRVRDRWRAKCRECRAQQDARA</sequence>
<evidence type="ECO:0000313" key="19">
    <source>
        <dbReference type="Proteomes" id="UP000203177"/>
    </source>
</evidence>
<evidence type="ECO:0000256" key="1">
    <source>
        <dbReference type="ARBA" id="ARBA00006346"/>
    </source>
</evidence>
<keyword evidence="2 16" id="KW-0244">Early protein</keyword>
<evidence type="ECO:0000256" key="10">
    <source>
        <dbReference type="ARBA" id="ARBA00023125"/>
    </source>
</evidence>
<evidence type="ECO:0000256" key="11">
    <source>
        <dbReference type="ARBA" id="ARBA00023159"/>
    </source>
</evidence>
<accession>A0A1D9EPU9</accession>
<evidence type="ECO:0000256" key="8">
    <source>
        <dbReference type="ARBA" id="ARBA00022833"/>
    </source>
</evidence>
<evidence type="ECO:0000256" key="7">
    <source>
        <dbReference type="ARBA" id="ARBA00022771"/>
    </source>
</evidence>
<dbReference type="Proteomes" id="UP000203177">
    <property type="component" value="Segment"/>
</dbReference>
<dbReference type="RefSeq" id="YP_009315920.1">
    <property type="nucleotide sequence ID" value="NC_031756.1"/>
</dbReference>
<feature type="zinc finger region" evidence="16">
    <location>
        <begin position="25"/>
        <end position="61"/>
    </location>
</feature>
<protein>
    <recommendedName>
        <fullName evidence="16 17">Protein E6</fullName>
    </recommendedName>
</protein>
<keyword evidence="14 16" id="KW-0899">Viral immunoevasion</keyword>
<dbReference type="InterPro" id="IPR038575">
    <property type="entry name" value="E6_sf"/>
</dbReference>
<proteinExistence type="inferred from homology"/>
<dbReference type="GeneID" id="30090142"/>
<keyword evidence="13 16" id="KW-1035">Host cytoplasm</keyword>
<evidence type="ECO:0000256" key="9">
    <source>
        <dbReference type="ARBA" id="ARBA00023015"/>
    </source>
</evidence>
<comment type="function">
    <text evidence="16">Plays a major role in the induction and maintenance of cellular transformation. E6 associates with host UBE3A/E6-AP ubiquitin-protein ligase and modulates its activity. Protects host keratinocytes from apoptosis by mediating the degradation of host BAK1. May also inhibit host immune response.</text>
</comment>
<keyword evidence="8 16" id="KW-0862">Zinc</keyword>
<dbReference type="GO" id="GO:0039502">
    <property type="term" value="P:symbiont-mediated suppression of host type I interferon-mediated signaling pathway"/>
    <property type="evidence" value="ECO:0007669"/>
    <property type="project" value="UniProtKB-UniRule"/>
</dbReference>
<name>A0A1D9EPU9_9PAPI</name>
<comment type="subcellular location">
    <subcellularLocation>
        <location evidence="16 17">Host cytoplasm</location>
    </subcellularLocation>
    <subcellularLocation>
        <location evidence="16 17">Host nucleus</location>
    </subcellularLocation>
</comment>
<dbReference type="EMBL" id="KU963288">
    <property type="protein sequence ID" value="AOY65114.1"/>
    <property type="molecule type" value="Genomic_DNA"/>
</dbReference>
<keyword evidence="7 16" id="KW-0863">Zinc-finger</keyword>
<evidence type="ECO:0000256" key="6">
    <source>
        <dbReference type="ARBA" id="ARBA00022723"/>
    </source>
</evidence>
<evidence type="ECO:0000256" key="15">
    <source>
        <dbReference type="ARBA" id="ARBA00023323"/>
    </source>
</evidence>
<dbReference type="GO" id="GO:0039648">
    <property type="term" value="P:symbiont-mediated perturbation of host ubiquitin-like protein modification"/>
    <property type="evidence" value="ECO:0007669"/>
    <property type="project" value="UniProtKB-UniRule"/>
</dbReference>
<dbReference type="HAMAP" id="MF_04006">
    <property type="entry name" value="HPV_E6"/>
    <property type="match status" value="1"/>
</dbReference>
<gene>
    <name evidence="16 18" type="primary">E6</name>
</gene>